<comment type="caution">
    <text evidence="1">The sequence shown here is derived from an EMBL/GenBank/DDBJ whole genome shotgun (WGS) entry which is preliminary data.</text>
</comment>
<dbReference type="EMBL" id="AOFQ01000003">
    <property type="protein sequence ID" value="ESR01365.1"/>
    <property type="molecule type" value="Genomic_DNA"/>
</dbReference>
<dbReference type="Proteomes" id="UP000017822">
    <property type="component" value="Unassembled WGS sequence"/>
</dbReference>
<accession>V4QF55</accession>
<name>V4QF55_STUCH</name>
<reference evidence="1 2" key="1">
    <citation type="submission" date="2013-07" db="EMBL/GenBank/DDBJ databases">
        <authorList>
            <person name="Schaap P.J."/>
            <person name="Mehboob F."/>
            <person name="Oosterkamp M.J."/>
            <person name="de Vos W.M."/>
            <person name="Stams A.J.M."/>
            <person name="Koehorst J.J."/>
        </authorList>
    </citation>
    <scope>NUCLEOTIDE SEQUENCE [LARGE SCALE GENOMIC DNA]</scope>
    <source>
        <strain evidence="1 2">AW-1</strain>
    </source>
</reference>
<dbReference type="AlphaFoldDB" id="V4QF55"/>
<gene>
    <name evidence="1" type="ORF">F753_00665</name>
</gene>
<evidence type="ECO:0000313" key="2">
    <source>
        <dbReference type="Proteomes" id="UP000017822"/>
    </source>
</evidence>
<protein>
    <submittedName>
        <fullName evidence="1">Uncharacterized protein</fullName>
    </submittedName>
</protein>
<evidence type="ECO:0000313" key="1">
    <source>
        <dbReference type="EMBL" id="ESR01365.1"/>
    </source>
</evidence>
<sequence length="49" mass="5199">MSWQNDKRGIVPESTDGLATALTVADTVKGCSAAQDLMKHLAGPRTVTR</sequence>
<proteinExistence type="predicted"/>
<organism evidence="1 2">
    <name type="scientific">Stutzerimonas chloritidismutans AW-1</name>
    <dbReference type="NCBI Taxonomy" id="1263865"/>
    <lineage>
        <taxon>Bacteria</taxon>
        <taxon>Pseudomonadati</taxon>
        <taxon>Pseudomonadota</taxon>
        <taxon>Gammaproteobacteria</taxon>
        <taxon>Pseudomonadales</taxon>
        <taxon>Pseudomonadaceae</taxon>
        <taxon>Stutzerimonas</taxon>
    </lineage>
</organism>